<dbReference type="InterPro" id="IPR000014">
    <property type="entry name" value="PAS"/>
</dbReference>
<dbReference type="NCBIfam" id="TIGR00229">
    <property type="entry name" value="sensory_box"/>
    <property type="match status" value="3"/>
</dbReference>
<dbReference type="SMART" id="SM00086">
    <property type="entry name" value="PAC"/>
    <property type="match status" value="3"/>
</dbReference>
<name>A0A426V2N2_9BURK</name>
<evidence type="ECO:0000313" key="4">
    <source>
        <dbReference type="EMBL" id="RRS01070.1"/>
    </source>
</evidence>
<dbReference type="Pfam" id="PF13426">
    <property type="entry name" value="PAS_9"/>
    <property type="match status" value="1"/>
</dbReference>
<evidence type="ECO:0000259" key="2">
    <source>
        <dbReference type="PROSITE" id="PS50113"/>
    </source>
</evidence>
<dbReference type="Pfam" id="PF08448">
    <property type="entry name" value="PAS_4"/>
    <property type="match status" value="1"/>
</dbReference>
<dbReference type="PROSITE" id="PS50112">
    <property type="entry name" value="PAS"/>
    <property type="match status" value="3"/>
</dbReference>
<dbReference type="InterPro" id="IPR052155">
    <property type="entry name" value="Biofilm_reg_signaling"/>
</dbReference>
<gene>
    <name evidence="4" type="ORF">EIP75_22005</name>
</gene>
<feature type="domain" description="PAC" evidence="2">
    <location>
        <begin position="229"/>
        <end position="281"/>
    </location>
</feature>
<dbReference type="OrthoDB" id="8929028at2"/>
<proteinExistence type="predicted"/>
<accession>A0A426V2N2</accession>
<dbReference type="Gene3D" id="3.30.450.20">
    <property type="entry name" value="PAS domain"/>
    <property type="match status" value="3"/>
</dbReference>
<dbReference type="SUPFAM" id="SSF55073">
    <property type="entry name" value="Nucleotide cyclase"/>
    <property type="match status" value="1"/>
</dbReference>
<dbReference type="Pfam" id="PF00990">
    <property type="entry name" value="GGDEF"/>
    <property type="match status" value="1"/>
</dbReference>
<dbReference type="EMBL" id="RSED01000028">
    <property type="protein sequence ID" value="RRS01070.1"/>
    <property type="molecule type" value="Genomic_DNA"/>
</dbReference>
<dbReference type="NCBIfam" id="TIGR00254">
    <property type="entry name" value="GGDEF"/>
    <property type="match status" value="1"/>
</dbReference>
<dbReference type="Gene3D" id="3.30.70.270">
    <property type="match status" value="1"/>
</dbReference>
<dbReference type="InterPro" id="IPR029787">
    <property type="entry name" value="Nucleotide_cyclase"/>
</dbReference>
<dbReference type="InterPro" id="IPR013656">
    <property type="entry name" value="PAS_4"/>
</dbReference>
<dbReference type="PROSITE" id="PS50887">
    <property type="entry name" value="GGDEF"/>
    <property type="match status" value="1"/>
</dbReference>
<keyword evidence="5" id="KW-1185">Reference proteome</keyword>
<feature type="domain" description="PAS" evidence="1">
    <location>
        <begin position="304"/>
        <end position="335"/>
    </location>
</feature>
<dbReference type="SUPFAM" id="SSF55785">
    <property type="entry name" value="PYP-like sensor domain (PAS domain)"/>
    <property type="match status" value="3"/>
</dbReference>
<dbReference type="PANTHER" id="PTHR44757:SF2">
    <property type="entry name" value="BIOFILM ARCHITECTURE MAINTENANCE PROTEIN MBAA"/>
    <property type="match status" value="1"/>
</dbReference>
<feature type="domain" description="GGDEF" evidence="3">
    <location>
        <begin position="436"/>
        <end position="567"/>
    </location>
</feature>
<dbReference type="CDD" id="cd00130">
    <property type="entry name" value="PAS"/>
    <property type="match status" value="3"/>
</dbReference>
<dbReference type="SMART" id="SM00091">
    <property type="entry name" value="PAS"/>
    <property type="match status" value="3"/>
</dbReference>
<dbReference type="SMART" id="SM00267">
    <property type="entry name" value="GGDEF"/>
    <property type="match status" value="1"/>
</dbReference>
<dbReference type="InterPro" id="IPR035965">
    <property type="entry name" value="PAS-like_dom_sf"/>
</dbReference>
<comment type="caution">
    <text evidence="4">The sequence shown here is derived from an EMBL/GenBank/DDBJ whole genome shotgun (WGS) entry which is preliminary data.</text>
</comment>
<dbReference type="InterPro" id="IPR043128">
    <property type="entry name" value="Rev_trsase/Diguanyl_cyclase"/>
</dbReference>
<sequence>MPPAPRPSYDTASSAPFRLQDLLTRDRLYQAAFERAGVGIAIVSLDGTWVRMNPALCAIFGRSAEELSCLTFQDITHPDDLATDMALLAQLMDGQFEHYTLEKRYIRPDGSIAWGHLTTTLVRDQHGQPENIVAIVEDITARRAQEEHERRLSQANQTLSDLYDNSPCGYYSLDAAGQFVQINEMSLRLFGATREELIGQRGPRDFFTEEGRQRFSDAYPLFMQQGCFGPEEFDLIAHDGQRRRISVSATALHGDDGSFLRSRTVIFDVTELHRTRMALQAVNRQQHLMLDNEMVAMVKLKNRRITWANKALEQMLGYAPGELEGKTTRQMYPRDDTYDRLGTEAYEALAAGRTYRTQIQLISRSGQRIWVDMSGAPLDTATGESLWMMLDISAMKKYQAEVETLAFHDALTGLPNRMLLMDRLGLALASARRSGEHIAVCFGDLNGFKQVNDVHGHNAGDFLLREVGKRLLGCVREHDTVARLGGDEFIIVLTQLATPDEAHEVLGRVTQAIAEPFVLPDGSSATVGISFGLAHGNEQSDAATLIEQADAQMYAQKHHRRPEPSGL</sequence>
<dbReference type="CDD" id="cd01949">
    <property type="entry name" value="GGDEF"/>
    <property type="match status" value="1"/>
</dbReference>
<dbReference type="InterPro" id="IPR000160">
    <property type="entry name" value="GGDEF_dom"/>
</dbReference>
<dbReference type="InterPro" id="IPR001610">
    <property type="entry name" value="PAC"/>
</dbReference>
<dbReference type="Proteomes" id="UP000269265">
    <property type="component" value="Unassembled WGS sequence"/>
</dbReference>
<organism evidence="4 5">
    <name type="scientific">Aquabacterium soli</name>
    <dbReference type="NCBI Taxonomy" id="2493092"/>
    <lineage>
        <taxon>Bacteria</taxon>
        <taxon>Pseudomonadati</taxon>
        <taxon>Pseudomonadota</taxon>
        <taxon>Betaproteobacteria</taxon>
        <taxon>Burkholderiales</taxon>
        <taxon>Aquabacterium</taxon>
    </lineage>
</organism>
<dbReference type="Pfam" id="PF08447">
    <property type="entry name" value="PAS_3"/>
    <property type="match status" value="1"/>
</dbReference>
<dbReference type="PROSITE" id="PS50113">
    <property type="entry name" value="PAC"/>
    <property type="match status" value="2"/>
</dbReference>
<dbReference type="AlphaFoldDB" id="A0A426V2N2"/>
<reference evidence="4 5" key="1">
    <citation type="submission" date="2018-12" db="EMBL/GenBank/DDBJ databases">
        <title>The whole draft genome of Aquabacterium sp. SJQ9.</title>
        <authorList>
            <person name="Sun L."/>
            <person name="Gao X."/>
            <person name="Chen W."/>
            <person name="Huang K."/>
        </authorList>
    </citation>
    <scope>NUCLEOTIDE SEQUENCE [LARGE SCALE GENOMIC DNA]</scope>
    <source>
        <strain evidence="4 5">SJQ9</strain>
    </source>
</reference>
<evidence type="ECO:0000259" key="1">
    <source>
        <dbReference type="PROSITE" id="PS50112"/>
    </source>
</evidence>
<dbReference type="InterPro" id="IPR013655">
    <property type="entry name" value="PAS_fold_3"/>
</dbReference>
<dbReference type="InterPro" id="IPR000700">
    <property type="entry name" value="PAS-assoc_C"/>
</dbReference>
<evidence type="ECO:0000259" key="3">
    <source>
        <dbReference type="PROSITE" id="PS50887"/>
    </source>
</evidence>
<feature type="domain" description="PAS" evidence="1">
    <location>
        <begin position="25"/>
        <end position="95"/>
    </location>
</feature>
<evidence type="ECO:0000313" key="5">
    <source>
        <dbReference type="Proteomes" id="UP000269265"/>
    </source>
</evidence>
<dbReference type="RefSeq" id="WP_125245351.1">
    <property type="nucleotide sequence ID" value="NZ_RSED01000028.1"/>
</dbReference>
<dbReference type="PANTHER" id="PTHR44757">
    <property type="entry name" value="DIGUANYLATE CYCLASE DGCP"/>
    <property type="match status" value="1"/>
</dbReference>
<feature type="domain" description="PAS" evidence="1">
    <location>
        <begin position="155"/>
        <end position="226"/>
    </location>
</feature>
<feature type="domain" description="PAC" evidence="2">
    <location>
        <begin position="99"/>
        <end position="151"/>
    </location>
</feature>
<protein>
    <submittedName>
        <fullName evidence="4">PAS domain S-box protein</fullName>
    </submittedName>
</protein>